<keyword evidence="6" id="KW-1185">Reference proteome</keyword>
<comment type="caution">
    <text evidence="5">The sequence shown here is derived from an EMBL/GenBank/DDBJ whole genome shotgun (WGS) entry which is preliminary data.</text>
</comment>
<name>A0ABD3NW87_9STRA</name>
<organism evidence="5 6">
    <name type="scientific">Cyclotella atomus</name>
    <dbReference type="NCBI Taxonomy" id="382360"/>
    <lineage>
        <taxon>Eukaryota</taxon>
        <taxon>Sar</taxon>
        <taxon>Stramenopiles</taxon>
        <taxon>Ochrophyta</taxon>
        <taxon>Bacillariophyta</taxon>
        <taxon>Coscinodiscophyceae</taxon>
        <taxon>Thalassiosirophycidae</taxon>
        <taxon>Stephanodiscales</taxon>
        <taxon>Stephanodiscaceae</taxon>
        <taxon>Cyclotella</taxon>
    </lineage>
</organism>
<feature type="region of interest" description="Disordered" evidence="4">
    <location>
        <begin position="122"/>
        <end position="144"/>
    </location>
</feature>
<dbReference type="GO" id="GO:0032259">
    <property type="term" value="P:methylation"/>
    <property type="evidence" value="ECO:0007669"/>
    <property type="project" value="UniProtKB-KW"/>
</dbReference>
<evidence type="ECO:0000313" key="6">
    <source>
        <dbReference type="Proteomes" id="UP001530400"/>
    </source>
</evidence>
<evidence type="ECO:0000256" key="4">
    <source>
        <dbReference type="SAM" id="MobiDB-lite"/>
    </source>
</evidence>
<dbReference type="Proteomes" id="UP001530400">
    <property type="component" value="Unassembled WGS sequence"/>
</dbReference>
<keyword evidence="3" id="KW-0949">S-adenosyl-L-methionine</keyword>
<dbReference type="PANTHER" id="PTHR21008">
    <property type="entry name" value="S-ADENOSYLMETHIONINE SENSOR UPSTREAM OF MTORC1-RELATED"/>
    <property type="match status" value="1"/>
</dbReference>
<evidence type="ECO:0000313" key="5">
    <source>
        <dbReference type="EMBL" id="KAL3780160.1"/>
    </source>
</evidence>
<dbReference type="PANTHER" id="PTHR21008:SF1">
    <property type="entry name" value="25S RRNA (ADENINE(2142)-N(1))-METHYLTRANSFERASE"/>
    <property type="match status" value="1"/>
</dbReference>
<dbReference type="Gene3D" id="3.40.50.150">
    <property type="entry name" value="Vaccinia Virus protein VP39"/>
    <property type="match status" value="1"/>
</dbReference>
<evidence type="ECO:0000256" key="2">
    <source>
        <dbReference type="ARBA" id="ARBA00022679"/>
    </source>
</evidence>
<evidence type="ECO:0000256" key="3">
    <source>
        <dbReference type="ARBA" id="ARBA00022691"/>
    </source>
</evidence>
<protein>
    <recommendedName>
        <fullName evidence="7">25S rRNA adenine-N(1) methyltransferase</fullName>
    </recommendedName>
</protein>
<keyword evidence="2" id="KW-0808">Transferase</keyword>
<dbReference type="GO" id="GO:0008168">
    <property type="term" value="F:methyltransferase activity"/>
    <property type="evidence" value="ECO:0007669"/>
    <property type="project" value="UniProtKB-KW"/>
</dbReference>
<accession>A0ABD3NW87</accession>
<dbReference type="InterPro" id="IPR021867">
    <property type="entry name" value="Bmt2/SAMTOR"/>
</dbReference>
<feature type="region of interest" description="Disordered" evidence="4">
    <location>
        <begin position="1"/>
        <end position="24"/>
    </location>
</feature>
<proteinExistence type="predicted"/>
<evidence type="ECO:0000256" key="1">
    <source>
        <dbReference type="ARBA" id="ARBA00022603"/>
    </source>
</evidence>
<sequence>MAKKRKPQPLAPPPQCSTLRSRKRARQVTTLFHKYSQKKDEALARARARGCEIESSSNEHEVAPTSTSQNALLEEVRKWDDKLAEIGGREEYQRASQMNTSLFSTSKWVLGVLGKWGWLDGQPIDDDQNQPSKKRKNGPRRDTRLLEIGAINTQLLDAAERTRQKFKHGDTASNQSSTFERVHRLEVHAIDIRSTDERIQQIDFFQYPLPDTTTDSNSPSKRPQYDVLVNSMVLNCVTTPDHRGKMLQLCYQQLRPGGVLFLTLPKLCLKQSKHISCKYFEEILTDGVGFEILDESAKDSPKLAFYVLKRPMIESSKWRDDFGCIKVMNSGKNFRNSFGVILSKDDNV</sequence>
<keyword evidence="1" id="KW-0489">Methyltransferase</keyword>
<reference evidence="5 6" key="1">
    <citation type="submission" date="2024-10" db="EMBL/GenBank/DDBJ databases">
        <title>Updated reference genomes for cyclostephanoid diatoms.</title>
        <authorList>
            <person name="Roberts W.R."/>
            <person name="Alverson A.J."/>
        </authorList>
    </citation>
    <scope>NUCLEOTIDE SEQUENCE [LARGE SCALE GENOMIC DNA]</scope>
    <source>
        <strain evidence="5 6">AJA010-31</strain>
    </source>
</reference>
<dbReference type="AlphaFoldDB" id="A0ABD3NW87"/>
<dbReference type="EMBL" id="JALLPJ020000903">
    <property type="protein sequence ID" value="KAL3780160.1"/>
    <property type="molecule type" value="Genomic_DNA"/>
</dbReference>
<dbReference type="Pfam" id="PF11968">
    <property type="entry name" value="Bmt2"/>
    <property type="match status" value="2"/>
</dbReference>
<evidence type="ECO:0008006" key="7">
    <source>
        <dbReference type="Google" id="ProtNLM"/>
    </source>
</evidence>
<dbReference type="InterPro" id="IPR029063">
    <property type="entry name" value="SAM-dependent_MTases_sf"/>
</dbReference>
<gene>
    <name evidence="5" type="ORF">ACHAWO_011897</name>
</gene>
<dbReference type="SUPFAM" id="SSF53335">
    <property type="entry name" value="S-adenosyl-L-methionine-dependent methyltransferases"/>
    <property type="match status" value="1"/>
</dbReference>